<dbReference type="GO" id="GO:0043565">
    <property type="term" value="F:sequence-specific DNA binding"/>
    <property type="evidence" value="ECO:0007669"/>
    <property type="project" value="TreeGrafter"/>
</dbReference>
<dbReference type="Pfam" id="PF03466">
    <property type="entry name" value="LysR_substrate"/>
    <property type="match status" value="1"/>
</dbReference>
<dbReference type="HOGENOM" id="CLU_039613_37_1_5"/>
<dbReference type="InterPro" id="IPR036390">
    <property type="entry name" value="WH_DNA-bd_sf"/>
</dbReference>
<dbReference type="InterPro" id="IPR058163">
    <property type="entry name" value="LysR-type_TF_proteobact-type"/>
</dbReference>
<dbReference type="STRING" id="349102.Rsph17025_2729"/>
<dbReference type="Gene3D" id="3.40.190.10">
    <property type="entry name" value="Periplasmic binding protein-like II"/>
    <property type="match status" value="2"/>
</dbReference>
<evidence type="ECO:0000259" key="5">
    <source>
        <dbReference type="PROSITE" id="PS50931"/>
    </source>
</evidence>
<comment type="similarity">
    <text evidence="1">Belongs to the LysR transcriptional regulatory family.</text>
</comment>
<dbReference type="PROSITE" id="PS50931">
    <property type="entry name" value="HTH_LYSR"/>
    <property type="match status" value="1"/>
</dbReference>
<evidence type="ECO:0000256" key="4">
    <source>
        <dbReference type="ARBA" id="ARBA00023163"/>
    </source>
</evidence>
<dbReference type="GO" id="GO:0006351">
    <property type="term" value="P:DNA-templated transcription"/>
    <property type="evidence" value="ECO:0007669"/>
    <property type="project" value="TreeGrafter"/>
</dbReference>
<dbReference type="EMBL" id="CP000661">
    <property type="protein sequence ID" value="ABP71616.1"/>
    <property type="molecule type" value="Genomic_DNA"/>
</dbReference>
<dbReference type="Gene3D" id="1.10.10.10">
    <property type="entry name" value="Winged helix-like DNA-binding domain superfamily/Winged helix DNA-binding domain"/>
    <property type="match status" value="1"/>
</dbReference>
<evidence type="ECO:0000256" key="1">
    <source>
        <dbReference type="ARBA" id="ARBA00009437"/>
    </source>
</evidence>
<reference evidence="6" key="1">
    <citation type="submission" date="2007-04" db="EMBL/GenBank/DDBJ databases">
        <title>Complete sequence of chromosome of Rhodobacter sphaeroides ATCC 17025.</title>
        <authorList>
            <consortium name="US DOE Joint Genome Institute"/>
            <person name="Copeland A."/>
            <person name="Lucas S."/>
            <person name="Lapidus A."/>
            <person name="Barry K."/>
            <person name="Detter J.C."/>
            <person name="Glavina del Rio T."/>
            <person name="Hammon N."/>
            <person name="Israni S."/>
            <person name="Dalin E."/>
            <person name="Tice H."/>
            <person name="Pitluck S."/>
            <person name="Chertkov O."/>
            <person name="Brettin T."/>
            <person name="Bruce D."/>
            <person name="Han C."/>
            <person name="Schmutz J."/>
            <person name="Larimer F."/>
            <person name="Land M."/>
            <person name="Hauser L."/>
            <person name="Kyrpides N."/>
            <person name="Kim E."/>
            <person name="Richardson P."/>
            <person name="Mackenzie C."/>
            <person name="Choudhary M."/>
            <person name="Donohue T.J."/>
            <person name="Kaplan S."/>
        </authorList>
    </citation>
    <scope>NUCLEOTIDE SEQUENCE [LARGE SCALE GENOMIC DNA]</scope>
    <source>
        <strain evidence="6">ATCC 17025</strain>
    </source>
</reference>
<feature type="domain" description="HTH lysR-type" evidence="5">
    <location>
        <begin position="34"/>
        <end position="91"/>
    </location>
</feature>
<dbReference type="GO" id="GO:0003700">
    <property type="term" value="F:DNA-binding transcription factor activity"/>
    <property type="evidence" value="ECO:0007669"/>
    <property type="project" value="InterPro"/>
</dbReference>
<dbReference type="KEGG" id="rsq:Rsph17025_2729"/>
<dbReference type="Pfam" id="PF00126">
    <property type="entry name" value="HTH_1"/>
    <property type="match status" value="1"/>
</dbReference>
<sequence length="323" mass="34816">MRADTASCRPRITLISPEFMQGVHQVAFARRYLPPVGQLAAFEAVTRTGSTAAAARELDLTQGTVSRLVQGLEEQLGVALFQRQRKRLKPTQAALAYAAEVRRALDILGRASLRLASDPDGGVLSLAILPTFGTHWLAPRLPGFLRTHPGVTINLATRLKPFEFEGEEFDAAIHFGSPTWPRAGHMRLFGEGVVAVAAPEFLAAHPVAGAADLLGLPLLTLETRPRGWTGWFAHHGVTAAVPRGMVFDQFATMMQAAIHGIGVALLPEFLAGPALAEGVLAPAFGGAVEGRHAYWLVWPEDRGDHPPLAAFRDWLRVETEGLA</sequence>
<evidence type="ECO:0000256" key="2">
    <source>
        <dbReference type="ARBA" id="ARBA00023015"/>
    </source>
</evidence>
<dbReference type="InterPro" id="IPR036388">
    <property type="entry name" value="WH-like_DNA-bd_sf"/>
</dbReference>
<dbReference type="InterPro" id="IPR005119">
    <property type="entry name" value="LysR_subst-bd"/>
</dbReference>
<dbReference type="SUPFAM" id="SSF53850">
    <property type="entry name" value="Periplasmic binding protein-like II"/>
    <property type="match status" value="1"/>
</dbReference>
<keyword evidence="3" id="KW-0238">DNA-binding</keyword>
<keyword evidence="4" id="KW-0804">Transcription</keyword>
<dbReference type="AlphaFoldDB" id="A4WW52"/>
<dbReference type="SUPFAM" id="SSF46785">
    <property type="entry name" value="Winged helix' DNA-binding domain"/>
    <property type="match status" value="1"/>
</dbReference>
<dbReference type="PANTHER" id="PTHR30537:SF26">
    <property type="entry name" value="GLYCINE CLEAVAGE SYSTEM TRANSCRIPTIONAL ACTIVATOR"/>
    <property type="match status" value="1"/>
</dbReference>
<evidence type="ECO:0000313" key="6">
    <source>
        <dbReference type="EMBL" id="ABP71616.1"/>
    </source>
</evidence>
<evidence type="ECO:0000256" key="3">
    <source>
        <dbReference type="ARBA" id="ARBA00023125"/>
    </source>
</evidence>
<proteinExistence type="inferred from homology"/>
<dbReference type="PANTHER" id="PTHR30537">
    <property type="entry name" value="HTH-TYPE TRANSCRIPTIONAL REGULATOR"/>
    <property type="match status" value="1"/>
</dbReference>
<organism evidence="6">
    <name type="scientific">Cereibacter sphaeroides (strain ATCC 17025 / ATH 2.4.3)</name>
    <name type="common">Rhodobacter sphaeroides</name>
    <dbReference type="NCBI Taxonomy" id="349102"/>
    <lineage>
        <taxon>Bacteria</taxon>
        <taxon>Pseudomonadati</taxon>
        <taxon>Pseudomonadota</taxon>
        <taxon>Alphaproteobacteria</taxon>
        <taxon>Rhodobacterales</taxon>
        <taxon>Paracoccaceae</taxon>
        <taxon>Cereibacter</taxon>
    </lineage>
</organism>
<dbReference type="eggNOG" id="COG0583">
    <property type="taxonomic scope" value="Bacteria"/>
</dbReference>
<keyword evidence="2" id="KW-0805">Transcription regulation</keyword>
<accession>A4WW52</accession>
<dbReference type="PRINTS" id="PR00039">
    <property type="entry name" value="HTHLYSR"/>
</dbReference>
<gene>
    <name evidence="6" type="ordered locus">Rsph17025_2729</name>
</gene>
<dbReference type="InterPro" id="IPR000847">
    <property type="entry name" value="LysR_HTH_N"/>
</dbReference>
<protein>
    <submittedName>
        <fullName evidence="6">Transcriptional regulator, LysR family</fullName>
    </submittedName>
</protein>
<name>A4WW52_CERS5</name>